<dbReference type="AlphaFoldDB" id="A0A239AMG6"/>
<dbReference type="InterPro" id="IPR043777">
    <property type="entry name" value="DUF5719"/>
</dbReference>
<proteinExistence type="predicted"/>
<evidence type="ECO:0008006" key="4">
    <source>
        <dbReference type="Google" id="ProtNLM"/>
    </source>
</evidence>
<protein>
    <recommendedName>
        <fullName evidence="4">Secreted protein</fullName>
    </recommendedName>
</protein>
<name>A0A239AMG6_9ACTN</name>
<sequence length="492" mass="49078">MNRSTLSLIGVTAALAAVAGVATVTGAGTPDAAPAVSAARLPVERSTLACPAPSDSDFASTTYTAFTPKGDSAGSGGTAALLAAAGQDGKAAKRKPVAPLKEAGKPVTAVTESADAPALIGTADGALAPGWTVQQTTVVDAGPARAVLGTSCAVPDSEFWFPAVSTGADRQDYVHLTNPDENSAVVDLRLYGDKGEVKTTTTDGITVPPGATVPVLLSTLTTEKSDALTLHVSARSGRVGATVEAEDAKAGGDWLPASTDPAPEAVMPGIPGDASDVRLVVFATGDSDADLKLRLASSGGEITPAGHETVHVKSGMTSAVDLGDLTKGEAGSLVLSPTDPSDKAPVVAALRITRGKGAGQETAFLPATAPVGDRASAADNRTKGSTLALTAPEGDATVRVVTSASTKGGEPVTKNVPVKRGTTVVLSPPAPSEGKGAFAVTVEPASGGPVYASRMLALPEGGVPMFTIQAMPDDRGLVAVPESEEDLSILNR</sequence>
<dbReference type="RefSeq" id="WP_089222223.1">
    <property type="nucleotide sequence ID" value="NZ_FZOF01000002.1"/>
</dbReference>
<evidence type="ECO:0000313" key="2">
    <source>
        <dbReference type="EMBL" id="SNR96254.1"/>
    </source>
</evidence>
<keyword evidence="1" id="KW-0732">Signal</keyword>
<gene>
    <name evidence="2" type="ORF">SAMN05216252_10213</name>
</gene>
<dbReference type="Pfam" id="PF18986">
    <property type="entry name" value="DUF5719"/>
    <property type="match status" value="1"/>
</dbReference>
<evidence type="ECO:0000256" key="1">
    <source>
        <dbReference type="SAM" id="SignalP"/>
    </source>
</evidence>
<accession>A0A239AMG6</accession>
<dbReference type="OrthoDB" id="3729011at2"/>
<organism evidence="2 3">
    <name type="scientific">Actinacidiphila glaucinigra</name>
    <dbReference type="NCBI Taxonomy" id="235986"/>
    <lineage>
        <taxon>Bacteria</taxon>
        <taxon>Bacillati</taxon>
        <taxon>Actinomycetota</taxon>
        <taxon>Actinomycetes</taxon>
        <taxon>Kitasatosporales</taxon>
        <taxon>Streptomycetaceae</taxon>
        <taxon>Actinacidiphila</taxon>
    </lineage>
</organism>
<reference evidence="2 3" key="1">
    <citation type="submission" date="2017-06" db="EMBL/GenBank/DDBJ databases">
        <authorList>
            <person name="Kim H.J."/>
            <person name="Triplett B.A."/>
        </authorList>
    </citation>
    <scope>NUCLEOTIDE SEQUENCE [LARGE SCALE GENOMIC DNA]</scope>
    <source>
        <strain evidence="2 3">CGMCC 4.1858</strain>
    </source>
</reference>
<evidence type="ECO:0000313" key="3">
    <source>
        <dbReference type="Proteomes" id="UP000198280"/>
    </source>
</evidence>
<keyword evidence="3" id="KW-1185">Reference proteome</keyword>
<feature type="chain" id="PRO_5039582596" description="Secreted protein" evidence="1">
    <location>
        <begin position="20"/>
        <end position="492"/>
    </location>
</feature>
<dbReference type="Proteomes" id="UP000198280">
    <property type="component" value="Unassembled WGS sequence"/>
</dbReference>
<dbReference type="EMBL" id="FZOF01000002">
    <property type="protein sequence ID" value="SNR96254.1"/>
    <property type="molecule type" value="Genomic_DNA"/>
</dbReference>
<feature type="signal peptide" evidence="1">
    <location>
        <begin position="1"/>
        <end position="19"/>
    </location>
</feature>